<dbReference type="EMBL" id="QJKJ01017883">
    <property type="protein sequence ID" value="RDX58051.1"/>
    <property type="molecule type" value="Genomic_DNA"/>
</dbReference>
<evidence type="ECO:0000313" key="3">
    <source>
        <dbReference type="Proteomes" id="UP000257109"/>
    </source>
</evidence>
<proteinExistence type="predicted"/>
<dbReference type="STRING" id="157652.A0A371DZZ5"/>
<name>A0A371DZZ5_MUCPR</name>
<dbReference type="Pfam" id="PF07727">
    <property type="entry name" value="RVT_2"/>
    <property type="match status" value="1"/>
</dbReference>
<accession>A0A371DZZ5</accession>
<keyword evidence="3" id="KW-1185">Reference proteome</keyword>
<reference evidence="2" key="1">
    <citation type="submission" date="2018-05" db="EMBL/GenBank/DDBJ databases">
        <title>Draft genome of Mucuna pruriens seed.</title>
        <authorList>
            <person name="Nnadi N.E."/>
            <person name="Vos R."/>
            <person name="Hasami M.H."/>
            <person name="Devisetty U.K."/>
            <person name="Aguiy J.C."/>
        </authorList>
    </citation>
    <scope>NUCLEOTIDE SEQUENCE [LARGE SCALE GENOMIC DNA]</scope>
    <source>
        <strain evidence="2">JCA_2017</strain>
    </source>
</reference>
<dbReference type="InterPro" id="IPR013103">
    <property type="entry name" value="RVT_2"/>
</dbReference>
<protein>
    <submittedName>
        <fullName evidence="2">Mitochondrial protein</fullName>
    </submittedName>
</protein>
<sequence>MNYGEEEDPTYLTSIHLDFDSEVNKGIFLEYSNTSNAYRVFNSTTLVVEESIHIYRLDRLINLILGDKSDGVETTSSFKNQASCTLVFEIEPNNIEEALKDDDWIVAMEEELHQFTRDNVWKLVLRPKHKSTIGTKWVFRNKFDENGKVIRNKARLVSQGYNQKEDINFTKTFAHVSTLEAIRILLAFVAYKDIKPF</sequence>
<dbReference type="AlphaFoldDB" id="A0A371DZZ5"/>
<organism evidence="2 3">
    <name type="scientific">Mucuna pruriens</name>
    <name type="common">Velvet bean</name>
    <name type="synonym">Dolichos pruriens</name>
    <dbReference type="NCBI Taxonomy" id="157652"/>
    <lineage>
        <taxon>Eukaryota</taxon>
        <taxon>Viridiplantae</taxon>
        <taxon>Streptophyta</taxon>
        <taxon>Embryophyta</taxon>
        <taxon>Tracheophyta</taxon>
        <taxon>Spermatophyta</taxon>
        <taxon>Magnoliopsida</taxon>
        <taxon>eudicotyledons</taxon>
        <taxon>Gunneridae</taxon>
        <taxon>Pentapetalae</taxon>
        <taxon>rosids</taxon>
        <taxon>fabids</taxon>
        <taxon>Fabales</taxon>
        <taxon>Fabaceae</taxon>
        <taxon>Papilionoideae</taxon>
        <taxon>50 kb inversion clade</taxon>
        <taxon>NPAAA clade</taxon>
        <taxon>indigoferoid/millettioid clade</taxon>
        <taxon>Phaseoleae</taxon>
        <taxon>Mucuna</taxon>
    </lineage>
</organism>
<dbReference type="Proteomes" id="UP000257109">
    <property type="component" value="Unassembled WGS sequence"/>
</dbReference>
<comment type="caution">
    <text evidence="2">The sequence shown here is derived from an EMBL/GenBank/DDBJ whole genome shotgun (WGS) entry which is preliminary data.</text>
</comment>
<evidence type="ECO:0000313" key="2">
    <source>
        <dbReference type="EMBL" id="RDX58051.1"/>
    </source>
</evidence>
<dbReference type="OrthoDB" id="8048545at2759"/>
<gene>
    <name evidence="2" type="ORF">CR513_62661</name>
</gene>
<evidence type="ECO:0000259" key="1">
    <source>
        <dbReference type="Pfam" id="PF07727"/>
    </source>
</evidence>
<feature type="domain" description="Reverse transcriptase Ty1/copia-type" evidence="1">
    <location>
        <begin position="119"/>
        <end position="192"/>
    </location>
</feature>
<feature type="non-terminal residue" evidence="2">
    <location>
        <position position="1"/>
    </location>
</feature>